<evidence type="ECO:0000313" key="4">
    <source>
        <dbReference type="Proteomes" id="UP000313988"/>
    </source>
</evidence>
<feature type="signal peptide" evidence="1">
    <location>
        <begin position="1"/>
        <end position="19"/>
    </location>
</feature>
<gene>
    <name evidence="3" type="ORF">FHR04_03090</name>
    <name evidence="2" type="ORF">HNQ04_001245</name>
</gene>
<keyword evidence="5" id="KW-1185">Reference proteome</keyword>
<dbReference type="Proteomes" id="UP000313988">
    <property type="component" value="Unassembled WGS sequence"/>
</dbReference>
<accession>A0A5C4YAY5</accession>
<evidence type="ECO:0000313" key="2">
    <source>
        <dbReference type="EMBL" id="MBB6016013.1"/>
    </source>
</evidence>
<evidence type="ECO:0000256" key="1">
    <source>
        <dbReference type="SAM" id="SignalP"/>
    </source>
</evidence>
<dbReference type="PROSITE" id="PS51257">
    <property type="entry name" value="PROKAR_LIPOPROTEIN"/>
    <property type="match status" value="1"/>
</dbReference>
<name>A0A5C4YAY5_9DEIO</name>
<dbReference type="EMBL" id="VDMO01000003">
    <property type="protein sequence ID" value="TNM72305.1"/>
    <property type="molecule type" value="Genomic_DNA"/>
</dbReference>
<reference evidence="3 4" key="1">
    <citation type="submission" date="2019-06" db="EMBL/GenBank/DDBJ databases">
        <title>Genome sequence of Deinococcus radiopugnans ATCC 19172.</title>
        <authorList>
            <person name="Maclea K.S."/>
            <person name="Maynard C.R."/>
        </authorList>
    </citation>
    <scope>NUCLEOTIDE SEQUENCE [LARGE SCALE GENOMIC DNA]</scope>
    <source>
        <strain evidence="3 4">ATCC 19172</strain>
    </source>
</reference>
<evidence type="ECO:0008006" key="6">
    <source>
        <dbReference type="Google" id="ProtNLM"/>
    </source>
</evidence>
<dbReference type="AlphaFoldDB" id="A0A5C4YAY5"/>
<keyword evidence="1" id="KW-0732">Signal</keyword>
<reference evidence="2 5" key="2">
    <citation type="submission" date="2020-08" db="EMBL/GenBank/DDBJ databases">
        <title>Genomic Encyclopedia of Type Strains, Phase IV (KMG-IV): sequencing the most valuable type-strain genomes for metagenomic binning, comparative biology and taxonomic classification.</title>
        <authorList>
            <person name="Goeker M."/>
        </authorList>
    </citation>
    <scope>NUCLEOTIDE SEQUENCE [LARGE SCALE GENOMIC DNA]</scope>
    <source>
        <strain evidence="2 5">DSM 12027</strain>
    </source>
</reference>
<dbReference type="RefSeq" id="WP_139400734.1">
    <property type="nucleotide sequence ID" value="NZ_JACHEW010000004.1"/>
</dbReference>
<feature type="chain" id="PRO_5023114303" description="Lipoprotein" evidence="1">
    <location>
        <begin position="20"/>
        <end position="152"/>
    </location>
</feature>
<proteinExistence type="predicted"/>
<dbReference type="PROSITE" id="PS00430">
    <property type="entry name" value="TONB_DEPENDENT_REC_1"/>
    <property type="match status" value="1"/>
</dbReference>
<sequence length="152" mass="16049">MKRLALALLVVAAATACNREVGLTPTPISFADHPGILRGAWSGTTASDQTLRLELSATYDTAETYTVAGTGLLDGDSLTVTGSVIGGAVHRYLQAQTTPVPETASLILKRSGAADLPLNCFAIGDDTSPAAWTWQCFLPDYRHPFTLTKDTP</sequence>
<dbReference type="OrthoDB" id="69914at2"/>
<dbReference type="Proteomes" id="UP000629870">
    <property type="component" value="Unassembled WGS sequence"/>
</dbReference>
<comment type="caution">
    <text evidence="3">The sequence shown here is derived from an EMBL/GenBank/DDBJ whole genome shotgun (WGS) entry which is preliminary data.</text>
</comment>
<dbReference type="EMBL" id="JACHEW010000004">
    <property type="protein sequence ID" value="MBB6016013.1"/>
    <property type="molecule type" value="Genomic_DNA"/>
</dbReference>
<dbReference type="InterPro" id="IPR010916">
    <property type="entry name" value="TonB_box_CS"/>
</dbReference>
<protein>
    <recommendedName>
        <fullName evidence="6">Lipoprotein</fullName>
    </recommendedName>
</protein>
<evidence type="ECO:0000313" key="3">
    <source>
        <dbReference type="EMBL" id="TNM72305.1"/>
    </source>
</evidence>
<evidence type="ECO:0000313" key="5">
    <source>
        <dbReference type="Proteomes" id="UP000629870"/>
    </source>
</evidence>
<organism evidence="3 4">
    <name type="scientific">Deinococcus radiopugnans ATCC 19172</name>
    <dbReference type="NCBI Taxonomy" id="585398"/>
    <lineage>
        <taxon>Bacteria</taxon>
        <taxon>Thermotogati</taxon>
        <taxon>Deinococcota</taxon>
        <taxon>Deinococci</taxon>
        <taxon>Deinococcales</taxon>
        <taxon>Deinococcaceae</taxon>
        <taxon>Deinococcus</taxon>
    </lineage>
</organism>